<name>A0A9Q8XDN4_9CLOT</name>
<organism evidence="1 2">
    <name type="scientific">Clostridium felsineum</name>
    <dbReference type="NCBI Taxonomy" id="36839"/>
    <lineage>
        <taxon>Bacteria</taxon>
        <taxon>Bacillati</taxon>
        <taxon>Bacillota</taxon>
        <taxon>Clostridia</taxon>
        <taxon>Eubacteriales</taxon>
        <taxon>Clostridiaceae</taxon>
        <taxon>Clostridium</taxon>
    </lineage>
</organism>
<proteinExistence type="predicted"/>
<evidence type="ECO:0000313" key="1">
    <source>
        <dbReference type="EMBL" id="URZ11023.1"/>
    </source>
</evidence>
<protein>
    <submittedName>
        <fullName evidence="1">Uncharacterized protein</fullName>
    </submittedName>
</protein>
<reference evidence="1 2" key="1">
    <citation type="submission" date="2022-04" db="EMBL/GenBank/DDBJ databases">
        <title>Genome sequence of C. roseum typestrain.</title>
        <authorList>
            <person name="Poehlein A."/>
            <person name="Schoch T."/>
            <person name="Duerre P."/>
            <person name="Daniel R."/>
        </authorList>
    </citation>
    <scope>NUCLEOTIDE SEQUENCE [LARGE SCALE GENOMIC DNA]</scope>
    <source>
        <strain evidence="1 2">DSM 7320</strain>
    </source>
</reference>
<accession>A0A9Q8XDN4</accession>
<dbReference type="EMBL" id="CP096983">
    <property type="protein sequence ID" value="URZ11023.1"/>
    <property type="molecule type" value="Genomic_DNA"/>
</dbReference>
<keyword evidence="2" id="KW-1185">Reference proteome</keyword>
<gene>
    <name evidence="1" type="ORF">CROST_017390</name>
</gene>
<dbReference type="KEGG" id="crw:CROST_017390"/>
<dbReference type="Proteomes" id="UP000190951">
    <property type="component" value="Chromosome"/>
</dbReference>
<evidence type="ECO:0000313" key="2">
    <source>
        <dbReference type="Proteomes" id="UP000190951"/>
    </source>
</evidence>
<sequence length="31" mass="3686">MTVFVPPVTKDLLFVYLQTFLFVNKYKGDVY</sequence>
<dbReference type="AlphaFoldDB" id="A0A9Q8XDN4"/>